<reference evidence="9 10" key="1">
    <citation type="submission" date="2022-01" db="EMBL/GenBank/DDBJ databases">
        <authorList>
            <person name="Xiong W."/>
            <person name="Schranz E."/>
        </authorList>
    </citation>
    <scope>NUCLEOTIDE SEQUENCE [LARGE SCALE GENOMIC DNA]</scope>
</reference>
<evidence type="ECO:0000256" key="3">
    <source>
        <dbReference type="ARBA" id="ARBA00022771"/>
    </source>
</evidence>
<dbReference type="Gene3D" id="1.20.120.520">
    <property type="entry name" value="nmb1532 protein domain like"/>
    <property type="match status" value="2"/>
</dbReference>
<dbReference type="Pfam" id="PF14599">
    <property type="entry name" value="zinc_ribbon_6"/>
    <property type="match status" value="1"/>
</dbReference>
<dbReference type="PROSITE" id="PS50089">
    <property type="entry name" value="ZF_RING_2"/>
    <property type="match status" value="1"/>
</dbReference>
<proteinExistence type="predicted"/>
<sequence>MSSAFELAVIPGVRLREAPVLLLLHFHNALREEVADLRRTAAEALDSRIYGVDLIQELRRRFEFLKLVNKYHSVAEDEVIFRALDVHVKNVVSAYSLEHTSSEDILDSIFHYLDVLEKEDERSISKPFQELVYFICTLQSSICKHMAKEEEQVFPLLTQQFTTEEQASFVWQFICSVPMLLLEDFFQWMNSFLSSDERENVLQCLREVVPKDLFLQEVVISCLKAKEENTSVDFDKYGKGSLFLNGQANFRKILEVYSSEGDIEEHPIPGTIQYSPWDGARLWHAAYSKDLLDVLDELYSIQDSNDFSGLVPAIVQLKFFADAIIFYSNALDKLFYSMCIELAEDCPAPSYQRFLDDSQIEGLQLLLYSKSENVLSARDFLEKLCDKLKISATGIRKYLTFVEKDVFPFMGMNCSRNMQRRLLYASLEMMPLGLLKCTVTWFSSRLSEEQSKSIMHSIKQGGLLINNSLSSLLHEWVRIGYSGKTSVEKFRKELREVFEKRCSFVSEHIKNDSGFPYFQLDTHLASHRSNISNTSYSTGINYRVFFPQKPQITTPFSTYPTGNNNNNNNTESSFRYLESKPVDHIFFFHKALKKDMEHLASLSASLAGEKNHDLFSNFYKRFHLLRVLHKVHSDAEDEIAFPALEAKEIIQNISQSYSIDHKMDIEYFNRISYVLDQISKFHFGNADDVIYRQLCVKLHDMCKCMNKMLSDHVDHEEIELWPLFREHLSPKEQEKIIGCMLGRTRAETLQEMIPWLMAFLTVEEQNAMMSLWRKVTKNTMFDQWLGEWWEGMKRYDVSNVEKSTQLTVLTQSTPNAMEIVSKYSPRGKMGDLSEMNTMNQKMIHHEDDRDRKSSKEQEVHDCKVCSEMNNTSTQISSGKGVNLVLSQEELEATIRRVHCDESLDPQTKSTMIQNLIMSPWINTQRKSDDMEANEEIIPGICPSYRDSHKLVFGCKHYKRNCKLLAPCCNKLFSCRRCHDDATDHSMDRKATTMMMCMKCLIIQPISPTCSTVSCNGLSMARYYCSICKLFDDERQIYHCPYCNLCRVGKGLGLDYFHCMNCNACMSKSLSVHICREKCLEDNCPICHEYIFTSSNPVKSLPCGHIMHSSCFKEYTCSNYTCPICSKSLGDMQVYFAMLDAMLAEETIPDEYSGKTQDILCNDCEKRGTTSFHWLYHKCPGCGSYNTRVI</sequence>
<dbReference type="InterPro" id="IPR001841">
    <property type="entry name" value="Znf_RING"/>
</dbReference>
<organism evidence="9 10">
    <name type="scientific">Lactuca virosa</name>
    <dbReference type="NCBI Taxonomy" id="75947"/>
    <lineage>
        <taxon>Eukaryota</taxon>
        <taxon>Viridiplantae</taxon>
        <taxon>Streptophyta</taxon>
        <taxon>Embryophyta</taxon>
        <taxon>Tracheophyta</taxon>
        <taxon>Spermatophyta</taxon>
        <taxon>Magnoliopsida</taxon>
        <taxon>eudicotyledons</taxon>
        <taxon>Gunneridae</taxon>
        <taxon>Pentapetalae</taxon>
        <taxon>asterids</taxon>
        <taxon>campanulids</taxon>
        <taxon>Asterales</taxon>
        <taxon>Asteraceae</taxon>
        <taxon>Cichorioideae</taxon>
        <taxon>Cichorieae</taxon>
        <taxon>Lactucinae</taxon>
        <taxon>Lactuca</taxon>
    </lineage>
</organism>
<dbReference type="PROSITE" id="PS51270">
    <property type="entry name" value="ZF_CTCHY"/>
    <property type="match status" value="1"/>
</dbReference>
<evidence type="ECO:0000256" key="5">
    <source>
        <dbReference type="PROSITE-ProRule" id="PRU00601"/>
    </source>
</evidence>
<dbReference type="InterPro" id="IPR037274">
    <property type="entry name" value="Znf_CHY_sf"/>
</dbReference>
<dbReference type="GO" id="GO:0008270">
    <property type="term" value="F:zinc ion binding"/>
    <property type="evidence" value="ECO:0007669"/>
    <property type="project" value="UniProtKB-KW"/>
</dbReference>
<dbReference type="GO" id="GO:0006879">
    <property type="term" value="P:intracellular iron ion homeostasis"/>
    <property type="evidence" value="ECO:0007669"/>
    <property type="project" value="UniProtKB-ARBA"/>
</dbReference>
<dbReference type="GO" id="GO:0061630">
    <property type="term" value="F:ubiquitin protein ligase activity"/>
    <property type="evidence" value="ECO:0007669"/>
    <property type="project" value="TreeGrafter"/>
</dbReference>
<evidence type="ECO:0000259" key="7">
    <source>
        <dbReference type="PROSITE" id="PS51266"/>
    </source>
</evidence>
<dbReference type="SMART" id="SM00184">
    <property type="entry name" value="RING"/>
    <property type="match status" value="1"/>
</dbReference>
<dbReference type="InterPro" id="IPR012312">
    <property type="entry name" value="Hemerythrin-like"/>
</dbReference>
<dbReference type="Pfam" id="PF01814">
    <property type="entry name" value="Hemerythrin"/>
    <property type="match status" value="1"/>
</dbReference>
<name>A0AAU9MD15_9ASTR</name>
<dbReference type="SUPFAM" id="SSF161219">
    <property type="entry name" value="CHY zinc finger-like"/>
    <property type="match status" value="1"/>
</dbReference>
<dbReference type="InterPro" id="IPR008913">
    <property type="entry name" value="Znf_CHY"/>
</dbReference>
<dbReference type="FunFam" id="3.30.40.10:FF:000208">
    <property type="entry name" value="Zinc finger protein-related isoform 1"/>
    <property type="match status" value="1"/>
</dbReference>
<dbReference type="Gene3D" id="3.30.40.10">
    <property type="entry name" value="Zinc/RING finger domain, C3HC4 (zinc finger)"/>
    <property type="match status" value="1"/>
</dbReference>
<dbReference type="GO" id="GO:0016567">
    <property type="term" value="P:protein ubiquitination"/>
    <property type="evidence" value="ECO:0007669"/>
    <property type="project" value="TreeGrafter"/>
</dbReference>
<accession>A0AAU9MD15</accession>
<evidence type="ECO:0000259" key="6">
    <source>
        <dbReference type="PROSITE" id="PS50089"/>
    </source>
</evidence>
<dbReference type="Proteomes" id="UP001157418">
    <property type="component" value="Unassembled WGS sequence"/>
</dbReference>
<dbReference type="PANTHER" id="PTHR21319">
    <property type="entry name" value="RING FINGER AND CHY ZINC FINGER DOMAIN-CONTAINING PROTEIN 1"/>
    <property type="match status" value="1"/>
</dbReference>
<keyword evidence="1" id="KW-0436">Ligase</keyword>
<protein>
    <submittedName>
        <fullName evidence="9">Uncharacterized protein</fullName>
    </submittedName>
</protein>
<evidence type="ECO:0000256" key="1">
    <source>
        <dbReference type="ARBA" id="ARBA00022598"/>
    </source>
</evidence>
<evidence type="ECO:0000256" key="2">
    <source>
        <dbReference type="ARBA" id="ARBA00022723"/>
    </source>
</evidence>
<dbReference type="SUPFAM" id="SSF161245">
    <property type="entry name" value="Zinc hairpin stack"/>
    <property type="match status" value="1"/>
</dbReference>
<feature type="domain" description="CTCHY-type" evidence="8">
    <location>
        <begin position="1019"/>
        <end position="1082"/>
    </location>
</feature>
<keyword evidence="10" id="KW-1185">Reference proteome</keyword>
<dbReference type="SUPFAM" id="SSF57850">
    <property type="entry name" value="RING/U-box"/>
    <property type="match status" value="1"/>
</dbReference>
<dbReference type="PANTHER" id="PTHR21319:SF39">
    <property type="entry name" value="ZINC FINGER PROTEIN"/>
    <property type="match status" value="1"/>
</dbReference>
<dbReference type="CDD" id="cd12108">
    <property type="entry name" value="Hr-like"/>
    <property type="match status" value="2"/>
</dbReference>
<dbReference type="Pfam" id="PF13639">
    <property type="entry name" value="zf-RING_2"/>
    <property type="match status" value="1"/>
</dbReference>
<dbReference type="Gene3D" id="2.20.28.10">
    <property type="match status" value="1"/>
</dbReference>
<dbReference type="EMBL" id="CAKMRJ010001112">
    <property type="protein sequence ID" value="CAH1422523.1"/>
    <property type="molecule type" value="Genomic_DNA"/>
</dbReference>
<dbReference type="GO" id="GO:0005634">
    <property type="term" value="C:nucleus"/>
    <property type="evidence" value="ECO:0007669"/>
    <property type="project" value="TreeGrafter"/>
</dbReference>
<dbReference type="InterPro" id="IPR017921">
    <property type="entry name" value="Znf_CTCHY"/>
</dbReference>
<dbReference type="InterPro" id="IPR037275">
    <property type="entry name" value="Znf_CTCHY_sf"/>
</dbReference>
<gene>
    <name evidence="9" type="ORF">LVIROSA_LOCUS9849</name>
</gene>
<keyword evidence="2" id="KW-0479">Metal-binding</keyword>
<feature type="domain" description="RING-type" evidence="6">
    <location>
        <begin position="1083"/>
        <end position="1125"/>
    </location>
</feature>
<dbReference type="PROSITE" id="PS51266">
    <property type="entry name" value="ZF_CHY"/>
    <property type="match status" value="1"/>
</dbReference>
<keyword evidence="3 5" id="KW-0863">Zinc-finger</keyword>
<dbReference type="GO" id="GO:0016874">
    <property type="term" value="F:ligase activity"/>
    <property type="evidence" value="ECO:0007669"/>
    <property type="project" value="UniProtKB-KW"/>
</dbReference>
<dbReference type="InterPro" id="IPR013083">
    <property type="entry name" value="Znf_RING/FYVE/PHD"/>
</dbReference>
<dbReference type="GO" id="GO:0006511">
    <property type="term" value="P:ubiquitin-dependent protein catabolic process"/>
    <property type="evidence" value="ECO:0007669"/>
    <property type="project" value="TreeGrafter"/>
</dbReference>
<evidence type="ECO:0000259" key="8">
    <source>
        <dbReference type="PROSITE" id="PS51270"/>
    </source>
</evidence>
<dbReference type="CDD" id="cd16464">
    <property type="entry name" value="RING-H2_Pirh2-like"/>
    <property type="match status" value="1"/>
</dbReference>
<dbReference type="Pfam" id="PF05495">
    <property type="entry name" value="zf-CHY"/>
    <property type="match status" value="1"/>
</dbReference>
<keyword evidence="4" id="KW-0862">Zinc</keyword>
<comment type="caution">
    <text evidence="9">The sequence shown here is derived from an EMBL/GenBank/DDBJ whole genome shotgun (WGS) entry which is preliminary data.</text>
</comment>
<dbReference type="AlphaFoldDB" id="A0AAU9MD15"/>
<evidence type="ECO:0000256" key="4">
    <source>
        <dbReference type="ARBA" id="ARBA00022833"/>
    </source>
</evidence>
<feature type="domain" description="CHY-type" evidence="7">
    <location>
        <begin position="947"/>
        <end position="1016"/>
    </location>
</feature>
<dbReference type="InterPro" id="IPR039512">
    <property type="entry name" value="RCHY1_zinc-ribbon"/>
</dbReference>
<evidence type="ECO:0000313" key="9">
    <source>
        <dbReference type="EMBL" id="CAH1422523.1"/>
    </source>
</evidence>
<evidence type="ECO:0000313" key="10">
    <source>
        <dbReference type="Proteomes" id="UP001157418"/>
    </source>
</evidence>